<protein>
    <recommendedName>
        <fullName evidence="4">Transposase</fullName>
    </recommendedName>
</protein>
<evidence type="ECO:0000313" key="2">
    <source>
        <dbReference type="EMBL" id="KAH7570776.1"/>
    </source>
</evidence>
<dbReference type="PANTHER" id="PTHR33499:SF11">
    <property type="entry name" value="NO APICAL MERISTEM-ASSOCIATED C-TERMINAL DOMAIN-CONTAINING PROTEIN"/>
    <property type="match status" value="1"/>
</dbReference>
<evidence type="ECO:0000256" key="1">
    <source>
        <dbReference type="SAM" id="Coils"/>
    </source>
</evidence>
<accession>A0ABQ8I2G5</accession>
<feature type="coiled-coil region" evidence="1">
    <location>
        <begin position="233"/>
        <end position="274"/>
    </location>
</feature>
<keyword evidence="3" id="KW-1185">Reference proteome</keyword>
<evidence type="ECO:0008006" key="4">
    <source>
        <dbReference type="Google" id="ProtNLM"/>
    </source>
</evidence>
<comment type="caution">
    <text evidence="2">The sequence shown here is derived from an EMBL/GenBank/DDBJ whole genome shotgun (WGS) entry which is preliminary data.</text>
</comment>
<sequence length="290" mass="33890">MRVVGENCQLYVTDIGCIVRRFSPLQVMGWKEIPRTEVEILILRVREKFKLSIEPHVDVVIEEDMKRRYTRWRYTLHKKFLEFISVDAALANPPAEVDVNDWKYLVKLWQDENWKSKSQKNKENKKKVQFTHFGGTKSFSRVRWEHRNPDTGAFPGRIDTFKLTRYDEERNKWVDDDAKNAYDKMNSLHTNPPEELQHMSEDEIYDYVIGESPSGYIRGLGAGPKPRPSTRLAARICAQVEAARRRAEEAEAQSAQLAEELTTIKTELAEMRSNFNEQMLEIQAQLRGRG</sequence>
<name>A0ABQ8I2G5_9ROSI</name>
<proteinExistence type="predicted"/>
<keyword evidence="1" id="KW-0175">Coiled coil</keyword>
<evidence type="ECO:0000313" key="3">
    <source>
        <dbReference type="Proteomes" id="UP000827721"/>
    </source>
</evidence>
<dbReference type="InterPro" id="IPR004252">
    <property type="entry name" value="Probable_transposase_24"/>
</dbReference>
<gene>
    <name evidence="2" type="ORF">JRO89_XS05G0187200</name>
</gene>
<dbReference type="PANTHER" id="PTHR33499">
    <property type="entry name" value="OS12G0282400 PROTEIN-RELATED"/>
    <property type="match status" value="1"/>
</dbReference>
<dbReference type="Proteomes" id="UP000827721">
    <property type="component" value="Unassembled WGS sequence"/>
</dbReference>
<reference evidence="2 3" key="1">
    <citation type="submission" date="2021-02" db="EMBL/GenBank/DDBJ databases">
        <title>Plant Genome Project.</title>
        <authorList>
            <person name="Zhang R.-G."/>
        </authorList>
    </citation>
    <scope>NUCLEOTIDE SEQUENCE [LARGE SCALE GENOMIC DNA]</scope>
    <source>
        <tissue evidence="2">Leaves</tissue>
    </source>
</reference>
<dbReference type="EMBL" id="JAFEMO010000005">
    <property type="protein sequence ID" value="KAH7570776.1"/>
    <property type="molecule type" value="Genomic_DNA"/>
</dbReference>
<dbReference type="Pfam" id="PF03004">
    <property type="entry name" value="Transposase_24"/>
    <property type="match status" value="1"/>
</dbReference>
<organism evidence="2 3">
    <name type="scientific">Xanthoceras sorbifolium</name>
    <dbReference type="NCBI Taxonomy" id="99658"/>
    <lineage>
        <taxon>Eukaryota</taxon>
        <taxon>Viridiplantae</taxon>
        <taxon>Streptophyta</taxon>
        <taxon>Embryophyta</taxon>
        <taxon>Tracheophyta</taxon>
        <taxon>Spermatophyta</taxon>
        <taxon>Magnoliopsida</taxon>
        <taxon>eudicotyledons</taxon>
        <taxon>Gunneridae</taxon>
        <taxon>Pentapetalae</taxon>
        <taxon>rosids</taxon>
        <taxon>malvids</taxon>
        <taxon>Sapindales</taxon>
        <taxon>Sapindaceae</taxon>
        <taxon>Xanthoceroideae</taxon>
        <taxon>Xanthoceras</taxon>
    </lineage>
</organism>